<dbReference type="AlphaFoldDB" id="A0A8H3EL98"/>
<evidence type="ECO:0008006" key="3">
    <source>
        <dbReference type="Google" id="ProtNLM"/>
    </source>
</evidence>
<dbReference type="PANTHER" id="PTHR31263:SF0">
    <property type="entry name" value="CELLULASE FAMILY PROTEIN (AFU_ORTHOLOGUE AFUA_5G14560)"/>
    <property type="match status" value="1"/>
</dbReference>
<dbReference type="SUPFAM" id="SSF51445">
    <property type="entry name" value="(Trans)glycosidases"/>
    <property type="match status" value="1"/>
</dbReference>
<evidence type="ECO:0000313" key="2">
    <source>
        <dbReference type="Proteomes" id="UP000664169"/>
    </source>
</evidence>
<dbReference type="PANTHER" id="PTHR31263">
    <property type="entry name" value="CELLULASE FAMILY PROTEIN (AFU_ORTHOLOGUE AFUA_5G14560)"/>
    <property type="match status" value="1"/>
</dbReference>
<keyword evidence="2" id="KW-1185">Reference proteome</keyword>
<organism evidence="1 2">
    <name type="scientific">Gomphillus americanus</name>
    <dbReference type="NCBI Taxonomy" id="1940652"/>
    <lineage>
        <taxon>Eukaryota</taxon>
        <taxon>Fungi</taxon>
        <taxon>Dikarya</taxon>
        <taxon>Ascomycota</taxon>
        <taxon>Pezizomycotina</taxon>
        <taxon>Lecanoromycetes</taxon>
        <taxon>OSLEUM clade</taxon>
        <taxon>Ostropomycetidae</taxon>
        <taxon>Ostropales</taxon>
        <taxon>Graphidaceae</taxon>
        <taxon>Gomphilloideae</taxon>
        <taxon>Gomphillus</taxon>
    </lineage>
</organism>
<dbReference type="Gene3D" id="3.20.20.80">
    <property type="entry name" value="Glycosidases"/>
    <property type="match status" value="1"/>
</dbReference>
<proteinExistence type="predicted"/>
<dbReference type="InterPro" id="IPR017853">
    <property type="entry name" value="GH"/>
</dbReference>
<name>A0A8H3EL98_9LECA</name>
<dbReference type="Proteomes" id="UP000664169">
    <property type="component" value="Unassembled WGS sequence"/>
</dbReference>
<accession>A0A8H3EL98</accession>
<sequence>MLPEGLQYNSIVNIVSMIKSLGMNVVRLTYSIEMIDDHYANSPNQSLQNTLINALGQPNGATVLQQILANNPLFTAATTRLEVFDAVAAELAAQQIWVHVDNHVSKAQWCCSSDDGNAWFGDTYFDVSNWQRGLGFMAARAANWQGLASMSLRNELRQPSNTAEPYTWNDWMDNVIPAATGIYSNNSAPLIFFSGFGYDTDDTYPIQRQTWNSVTFTPENYSFQDKIVYEIHNYENSATCDQIQPNLYYNAYCAMNVTDASCPNHGPVVMTEFGFDQTGGSYGSPYAQCIQSTVLDQPGYPGGWMQWVLAGSYYIRSGTQDNDETWGLMNHDWSGWRNQTVIDEYVVPFVQATLRGQAT</sequence>
<dbReference type="OrthoDB" id="442731at2759"/>
<comment type="caution">
    <text evidence="1">The sequence shown here is derived from an EMBL/GenBank/DDBJ whole genome shotgun (WGS) entry which is preliminary data.</text>
</comment>
<protein>
    <recommendedName>
        <fullName evidence="3">Glycoside hydrolase family 5 domain-containing protein</fullName>
    </recommendedName>
</protein>
<dbReference type="EMBL" id="CAJPDQ010000002">
    <property type="protein sequence ID" value="CAF9904986.1"/>
    <property type="molecule type" value="Genomic_DNA"/>
</dbReference>
<reference evidence="1" key="1">
    <citation type="submission" date="2021-03" db="EMBL/GenBank/DDBJ databases">
        <authorList>
            <person name="Tagirdzhanova G."/>
        </authorList>
    </citation>
    <scope>NUCLEOTIDE SEQUENCE</scope>
</reference>
<evidence type="ECO:0000313" key="1">
    <source>
        <dbReference type="EMBL" id="CAF9904986.1"/>
    </source>
</evidence>
<gene>
    <name evidence="1" type="ORF">GOMPHAMPRED_003004</name>
</gene>